<dbReference type="PANTHER" id="PTHR43155:SF2">
    <property type="entry name" value="CYCLIC DI-GMP PHOSPHODIESTERASE PA4108"/>
    <property type="match status" value="1"/>
</dbReference>
<dbReference type="NCBIfam" id="TIGR00277">
    <property type="entry name" value="HDIG"/>
    <property type="match status" value="1"/>
</dbReference>
<dbReference type="GO" id="GO:0016740">
    <property type="term" value="F:transferase activity"/>
    <property type="evidence" value="ECO:0007669"/>
    <property type="project" value="UniProtKB-KW"/>
</dbReference>
<accession>A0A4R7KSN3</accession>
<dbReference type="PROSITE" id="PS51831">
    <property type="entry name" value="HD"/>
    <property type="match status" value="1"/>
</dbReference>
<dbReference type="Proteomes" id="UP000295325">
    <property type="component" value="Unassembled WGS sequence"/>
</dbReference>
<sequence length="564" mass="64357">MTGLQYNRQQKIREIISIVKLASLLLSAIIVFTLISNDDNDVVFSNTEYFSVFSLSLTFIILILIFSIWSFSSKRNYITKQDKIKRCIEDSIYILIFSVVIIISGGYTSQYKFLFLFIIITSTIQSGIKWGAVLATISSLIILAIDLSFISKTLVNKYFENDLILVGVFILTAWPLGYYVKIEREYGENLSHLVNIDGLTEVYNHRFFHASLKKEIEISKKSGRPVSIILLDINHFNYYNELNGCHCGDQLLKEIALLLKKNIRQQDILTRYKGDEFAIILPNTNEEGAAELSEKIRFDIENWKFKGKENQPEGKITVSIGTSTFPQHGKTHLELIESADDALNGVKLFDKNRLDSCCSILDKLKKDIEKANIDIITTAKTILSIIDSKDKYTYEHTERIVMYSELLGEKLGLTDEDKKVLKYGAYLHDIGKISISKGILIKKTPLTNAEWEIFKHHPISGVEIIKNVESLKDVIPLIRHHHERYDGTGYPNGLKANEIPYLARILAVVDSFDAMTSNRPYNSKLTCYDAILELKRCSGTQFDPIIVRAFIEIIEENKDKFDAI</sequence>
<name>A0A4R7KSN3_9CLOT</name>
<dbReference type="InterPro" id="IPR043128">
    <property type="entry name" value="Rev_trsase/Diguanyl_cyclase"/>
</dbReference>
<keyword evidence="5" id="KW-0808">Transferase</keyword>
<dbReference type="PROSITE" id="PS50887">
    <property type="entry name" value="GGDEF"/>
    <property type="match status" value="1"/>
</dbReference>
<reference evidence="5 6" key="1">
    <citation type="submission" date="2019-03" db="EMBL/GenBank/DDBJ databases">
        <title>Genomic Encyclopedia of Type Strains, Phase IV (KMG-IV): sequencing the most valuable type-strain genomes for metagenomic binning, comparative biology and taxonomic classification.</title>
        <authorList>
            <person name="Goeker M."/>
        </authorList>
    </citation>
    <scope>NUCLEOTIDE SEQUENCE [LARGE SCALE GENOMIC DNA]</scope>
    <source>
        <strain evidence="5 6">DSM 24455</strain>
    </source>
</reference>
<dbReference type="InterPro" id="IPR006674">
    <property type="entry name" value="HD_domain"/>
</dbReference>
<keyword evidence="6" id="KW-1185">Reference proteome</keyword>
<feature type="domain" description="HD-GYP" evidence="4">
    <location>
        <begin position="371"/>
        <end position="564"/>
    </location>
</feature>
<dbReference type="NCBIfam" id="TIGR00254">
    <property type="entry name" value="GGDEF"/>
    <property type="match status" value="1"/>
</dbReference>
<evidence type="ECO:0000313" key="6">
    <source>
        <dbReference type="Proteomes" id="UP000295325"/>
    </source>
</evidence>
<dbReference type="PROSITE" id="PS51832">
    <property type="entry name" value="HD_GYP"/>
    <property type="match status" value="1"/>
</dbReference>
<dbReference type="InterPro" id="IPR037522">
    <property type="entry name" value="HD_GYP_dom"/>
</dbReference>
<dbReference type="InterPro" id="IPR000160">
    <property type="entry name" value="GGDEF_dom"/>
</dbReference>
<keyword evidence="1" id="KW-0472">Membrane</keyword>
<dbReference type="SMART" id="SM00471">
    <property type="entry name" value="HDc"/>
    <property type="match status" value="1"/>
</dbReference>
<protein>
    <submittedName>
        <fullName evidence="5">Diguanylate cyclase (GGDEF)-like protein/putative nucleotidyltransferase with HDIG domain</fullName>
    </submittedName>
</protein>
<feature type="transmembrane region" description="Helical" evidence="1">
    <location>
        <begin position="92"/>
        <end position="120"/>
    </location>
</feature>
<evidence type="ECO:0000259" key="2">
    <source>
        <dbReference type="PROSITE" id="PS50887"/>
    </source>
</evidence>
<feature type="transmembrane region" description="Helical" evidence="1">
    <location>
        <begin position="132"/>
        <end position="151"/>
    </location>
</feature>
<dbReference type="SUPFAM" id="SSF55073">
    <property type="entry name" value="Nucleotide cyclase"/>
    <property type="match status" value="1"/>
</dbReference>
<evidence type="ECO:0000256" key="1">
    <source>
        <dbReference type="SAM" id="Phobius"/>
    </source>
</evidence>
<dbReference type="SMART" id="SM00267">
    <property type="entry name" value="GGDEF"/>
    <property type="match status" value="1"/>
</dbReference>
<feature type="transmembrane region" description="Helical" evidence="1">
    <location>
        <begin position="15"/>
        <end position="37"/>
    </location>
</feature>
<dbReference type="InterPro" id="IPR006675">
    <property type="entry name" value="HDIG_dom"/>
</dbReference>
<proteinExistence type="predicted"/>
<gene>
    <name evidence="5" type="ORF">EDD71_10391</name>
</gene>
<dbReference type="SUPFAM" id="SSF109604">
    <property type="entry name" value="HD-domain/PDEase-like"/>
    <property type="match status" value="1"/>
</dbReference>
<organism evidence="5 6">
    <name type="scientific">Fonticella tunisiensis</name>
    <dbReference type="NCBI Taxonomy" id="1096341"/>
    <lineage>
        <taxon>Bacteria</taxon>
        <taxon>Bacillati</taxon>
        <taxon>Bacillota</taxon>
        <taxon>Clostridia</taxon>
        <taxon>Eubacteriales</taxon>
        <taxon>Clostridiaceae</taxon>
        <taxon>Fonticella</taxon>
    </lineage>
</organism>
<feature type="domain" description="HD" evidence="3">
    <location>
        <begin position="393"/>
        <end position="515"/>
    </location>
</feature>
<dbReference type="InterPro" id="IPR029787">
    <property type="entry name" value="Nucleotide_cyclase"/>
</dbReference>
<dbReference type="OrthoDB" id="9804747at2"/>
<feature type="domain" description="GGDEF" evidence="2">
    <location>
        <begin position="224"/>
        <end position="359"/>
    </location>
</feature>
<dbReference type="EMBL" id="SOAZ01000003">
    <property type="protein sequence ID" value="TDT62817.1"/>
    <property type="molecule type" value="Genomic_DNA"/>
</dbReference>
<dbReference type="InterPro" id="IPR003607">
    <property type="entry name" value="HD/PDEase_dom"/>
</dbReference>
<comment type="caution">
    <text evidence="5">The sequence shown here is derived from an EMBL/GenBank/DDBJ whole genome shotgun (WGS) entry which is preliminary data.</text>
</comment>
<keyword evidence="1" id="KW-1133">Transmembrane helix</keyword>
<dbReference type="Pfam" id="PF00990">
    <property type="entry name" value="GGDEF"/>
    <property type="match status" value="1"/>
</dbReference>
<dbReference type="Gene3D" id="1.10.3210.10">
    <property type="entry name" value="Hypothetical protein af1432"/>
    <property type="match status" value="1"/>
</dbReference>
<dbReference type="CDD" id="cd00077">
    <property type="entry name" value="HDc"/>
    <property type="match status" value="1"/>
</dbReference>
<evidence type="ECO:0000259" key="3">
    <source>
        <dbReference type="PROSITE" id="PS51831"/>
    </source>
</evidence>
<dbReference type="CDD" id="cd01949">
    <property type="entry name" value="GGDEF"/>
    <property type="match status" value="1"/>
</dbReference>
<dbReference type="Pfam" id="PF13487">
    <property type="entry name" value="HD_5"/>
    <property type="match status" value="1"/>
</dbReference>
<keyword evidence="1" id="KW-0812">Transmembrane</keyword>
<dbReference type="PANTHER" id="PTHR43155">
    <property type="entry name" value="CYCLIC DI-GMP PHOSPHODIESTERASE PA4108-RELATED"/>
    <property type="match status" value="1"/>
</dbReference>
<feature type="transmembrane region" description="Helical" evidence="1">
    <location>
        <begin position="163"/>
        <end position="180"/>
    </location>
</feature>
<evidence type="ECO:0000313" key="5">
    <source>
        <dbReference type="EMBL" id="TDT62817.1"/>
    </source>
</evidence>
<dbReference type="RefSeq" id="WP_133627216.1">
    <property type="nucleotide sequence ID" value="NZ_SOAZ01000003.1"/>
</dbReference>
<feature type="transmembrane region" description="Helical" evidence="1">
    <location>
        <begin position="49"/>
        <end position="71"/>
    </location>
</feature>
<evidence type="ECO:0000259" key="4">
    <source>
        <dbReference type="PROSITE" id="PS51832"/>
    </source>
</evidence>
<dbReference type="Gene3D" id="3.30.70.270">
    <property type="match status" value="1"/>
</dbReference>
<dbReference type="AlphaFoldDB" id="A0A4R7KSN3"/>